<name>A0AA42LHA6_9BURK</name>
<dbReference type="EMBL" id="JAOCDZ010000001">
    <property type="protein sequence ID" value="MDH0734773.1"/>
    <property type="molecule type" value="Genomic_DNA"/>
</dbReference>
<dbReference type="Proteomes" id="UP001161094">
    <property type="component" value="Unassembled WGS sequence"/>
</dbReference>
<dbReference type="RefSeq" id="WP_279993761.1">
    <property type="nucleotide sequence ID" value="NZ_JAOCDZ010000001.1"/>
</dbReference>
<evidence type="ECO:0000313" key="1">
    <source>
        <dbReference type="EMBL" id="MDH0734773.1"/>
    </source>
</evidence>
<evidence type="ECO:0000313" key="2">
    <source>
        <dbReference type="Proteomes" id="UP001161094"/>
    </source>
</evidence>
<reference evidence="1" key="1">
    <citation type="submission" date="2022-09" db="EMBL/GenBank/DDBJ databases">
        <title>Intensive care unit water sources are persistently colonized with multi-drug resistant bacteria and are the site of extensive horizontal gene transfer of antibiotic resistance genes.</title>
        <authorList>
            <person name="Diorio-Toth L."/>
        </authorList>
    </citation>
    <scope>NUCLEOTIDE SEQUENCE</scope>
    <source>
        <strain evidence="1">GD03843</strain>
    </source>
</reference>
<sequence length="62" mass="6669">MNRIISLIASCTFAILGSILAGNAVIKGDHGSAAIALALLALFFKLEAELPEFQDILRQQRN</sequence>
<protein>
    <submittedName>
        <fullName evidence="1">Uncharacterized protein</fullName>
    </submittedName>
</protein>
<comment type="caution">
    <text evidence="1">The sequence shown here is derived from an EMBL/GenBank/DDBJ whole genome shotgun (WGS) entry which is preliminary data.</text>
</comment>
<organism evidence="1 2">
    <name type="scientific">Achromobacter spanius</name>
    <dbReference type="NCBI Taxonomy" id="217203"/>
    <lineage>
        <taxon>Bacteria</taxon>
        <taxon>Pseudomonadati</taxon>
        <taxon>Pseudomonadota</taxon>
        <taxon>Betaproteobacteria</taxon>
        <taxon>Burkholderiales</taxon>
        <taxon>Alcaligenaceae</taxon>
        <taxon>Achromobacter</taxon>
    </lineage>
</organism>
<gene>
    <name evidence="1" type="ORF">N5D93_03075</name>
</gene>
<dbReference type="AlphaFoldDB" id="A0AA42LHA6"/>
<accession>A0AA42LHA6</accession>
<proteinExistence type="predicted"/>